<proteinExistence type="predicted"/>
<name>A0A1I7JP80_9BURK</name>
<dbReference type="RefSeq" id="WP_093556304.1">
    <property type="nucleotide sequence ID" value="NZ_FPBO01000012.1"/>
</dbReference>
<sequence>MNIAKNMEVIFVAAAVLLGGTSLAVAKTAPRPQPKLEQPAFAGKMPVVVVSAKRPGAAEKAALAG</sequence>
<dbReference type="OrthoDB" id="8781282at2"/>
<organism evidence="1 2">
    <name type="scientific">Pseudoduganella namucuonensis</name>
    <dbReference type="NCBI Taxonomy" id="1035707"/>
    <lineage>
        <taxon>Bacteria</taxon>
        <taxon>Pseudomonadati</taxon>
        <taxon>Pseudomonadota</taxon>
        <taxon>Betaproteobacteria</taxon>
        <taxon>Burkholderiales</taxon>
        <taxon>Oxalobacteraceae</taxon>
        <taxon>Telluria group</taxon>
        <taxon>Pseudoduganella</taxon>
    </lineage>
</organism>
<protein>
    <submittedName>
        <fullName evidence="1">Uncharacterized protein</fullName>
    </submittedName>
</protein>
<reference evidence="2" key="1">
    <citation type="submission" date="2016-10" db="EMBL/GenBank/DDBJ databases">
        <authorList>
            <person name="Varghese N."/>
            <person name="Submissions S."/>
        </authorList>
    </citation>
    <scope>NUCLEOTIDE SEQUENCE [LARGE SCALE GENOMIC DNA]</scope>
    <source>
        <strain evidence="2">CGMCC 1.11014</strain>
    </source>
</reference>
<dbReference type="AlphaFoldDB" id="A0A1I7JP80"/>
<gene>
    <name evidence="1" type="ORF">SAMN05216552_1012113</name>
</gene>
<keyword evidence="2" id="KW-1185">Reference proteome</keyword>
<dbReference type="Proteomes" id="UP000199391">
    <property type="component" value="Unassembled WGS sequence"/>
</dbReference>
<evidence type="ECO:0000313" key="1">
    <source>
        <dbReference type="EMBL" id="SFU86991.1"/>
    </source>
</evidence>
<accession>A0A1I7JP80</accession>
<dbReference type="STRING" id="1035707.SAMN05216552_1012113"/>
<dbReference type="EMBL" id="FPBO01000012">
    <property type="protein sequence ID" value="SFU86991.1"/>
    <property type="molecule type" value="Genomic_DNA"/>
</dbReference>
<evidence type="ECO:0000313" key="2">
    <source>
        <dbReference type="Proteomes" id="UP000199391"/>
    </source>
</evidence>